<gene>
    <name evidence="1" type="ORF">OH818_27070</name>
</gene>
<dbReference type="Proteomes" id="UP001164020">
    <property type="component" value="Chromosome"/>
</dbReference>
<dbReference type="EMBL" id="CP114029">
    <property type="protein sequence ID" value="WAP68843.1"/>
    <property type="molecule type" value="Genomic_DNA"/>
</dbReference>
<reference evidence="1" key="1">
    <citation type="submission" date="2022-12" db="EMBL/GenBank/DDBJ databases">
        <title>Jiella pelagia sp. nov., isolated from phosphonate enriched culture of Northwest Pacific surface seawater.</title>
        <authorList>
            <person name="Shin D.Y."/>
            <person name="Hwang C.Y."/>
        </authorList>
    </citation>
    <scope>NUCLEOTIDE SEQUENCE</scope>
    <source>
        <strain evidence="1">HL-NP1</strain>
    </source>
</reference>
<evidence type="ECO:0000313" key="2">
    <source>
        <dbReference type="Proteomes" id="UP001164020"/>
    </source>
</evidence>
<sequence length="143" mass="16513">MAWAARCIRRSMVALPEWRHSRSIRAAIRPAFDPSGSLRSLGEQPVDLFLAGFVRIGGSLRLVRRRHVQIPVLWRGAAEGVRGSVGRFVRRRNDHWRIVVARRRDDVRREFAARRRRQRRRRAVLCGGRGREGKGKRQSEGDG</sequence>
<accession>A0ABY7BZJ1</accession>
<protein>
    <submittedName>
        <fullName evidence="1">Uncharacterized protein</fullName>
    </submittedName>
</protein>
<name>A0ABY7BZJ1_9HYPH</name>
<keyword evidence="2" id="KW-1185">Reference proteome</keyword>
<organism evidence="1 2">
    <name type="scientific">Jiella pelagia</name>
    <dbReference type="NCBI Taxonomy" id="2986949"/>
    <lineage>
        <taxon>Bacteria</taxon>
        <taxon>Pseudomonadati</taxon>
        <taxon>Pseudomonadota</taxon>
        <taxon>Alphaproteobacteria</taxon>
        <taxon>Hyphomicrobiales</taxon>
        <taxon>Aurantimonadaceae</taxon>
        <taxon>Jiella</taxon>
    </lineage>
</organism>
<proteinExistence type="predicted"/>
<evidence type="ECO:0000313" key="1">
    <source>
        <dbReference type="EMBL" id="WAP68843.1"/>
    </source>
</evidence>